<dbReference type="InterPro" id="IPR058899">
    <property type="entry name" value="TGFBR3/Endoglin-like_N"/>
</dbReference>
<protein>
    <recommendedName>
        <fullName evidence="3">TGFBR3/Endoglin-like N-terminal domain-containing protein</fullName>
    </recommendedName>
</protein>
<name>A0AAV6PGS1_SOLSE</name>
<feature type="region of interest" description="Disordered" evidence="2">
    <location>
        <begin position="225"/>
        <end position="252"/>
    </location>
</feature>
<keyword evidence="5" id="KW-1185">Reference proteome</keyword>
<evidence type="ECO:0000313" key="4">
    <source>
        <dbReference type="EMBL" id="KAG7464420.1"/>
    </source>
</evidence>
<evidence type="ECO:0000259" key="3">
    <source>
        <dbReference type="Pfam" id="PF26060"/>
    </source>
</evidence>
<evidence type="ECO:0000313" key="5">
    <source>
        <dbReference type="Proteomes" id="UP000693946"/>
    </source>
</evidence>
<feature type="non-terminal residue" evidence="4">
    <location>
        <position position="252"/>
    </location>
</feature>
<dbReference type="Proteomes" id="UP000693946">
    <property type="component" value="Unassembled WGS sequence"/>
</dbReference>
<comment type="caution">
    <text evidence="4">The sequence shown here is derived from an EMBL/GenBank/DDBJ whole genome shotgun (WGS) entry which is preliminary data.</text>
</comment>
<keyword evidence="1" id="KW-0325">Glycoprotein</keyword>
<dbReference type="AlphaFoldDB" id="A0AAV6PGS1"/>
<evidence type="ECO:0000256" key="2">
    <source>
        <dbReference type="SAM" id="MobiDB-lite"/>
    </source>
</evidence>
<reference evidence="4 5" key="1">
    <citation type="journal article" date="2021" name="Sci. Rep.">
        <title>Chromosome anchoring in Senegalese sole (Solea senegalensis) reveals sex-associated markers and genome rearrangements in flatfish.</title>
        <authorList>
            <person name="Guerrero-Cozar I."/>
            <person name="Gomez-Garrido J."/>
            <person name="Berbel C."/>
            <person name="Martinez-Blanch J.F."/>
            <person name="Alioto T."/>
            <person name="Claros M.G."/>
            <person name="Gagnaire P.A."/>
            <person name="Manchado M."/>
        </authorList>
    </citation>
    <scope>NUCLEOTIDE SEQUENCE [LARGE SCALE GENOMIC DNA]</scope>
    <source>
        <strain evidence="4">Sse05_10M</strain>
    </source>
</reference>
<dbReference type="Pfam" id="PF26060">
    <property type="entry name" value="TGFBR3_N"/>
    <property type="match status" value="1"/>
</dbReference>
<sequence>MLEPEADFLRVHLPRTGSWRLKTRMPLRSSIPVILLAICCLAAAGPLSRSPCELLPVGMTHPVQASLKSFTALSGCASRGTTSLPQEVHIINLRGHAAEAPDRSPAEVFYTVLSQGSTHQSSAYFDNESWAHGRQMRCVCVLNRHGSVSHISEGFESHGFCPLKVLSSGDTKVKPRLHGHPSTYPWLHKRRTRIDLFCSAFTYREEVIIQGENELLLETKRGSRSRKNSYLPWSPPSAFESVFIPEEEEEEP</sequence>
<feature type="domain" description="TGFBR3/Endoglin-like N-terminal" evidence="3">
    <location>
        <begin position="69"/>
        <end position="124"/>
    </location>
</feature>
<dbReference type="EMBL" id="JAGKHQ010000766">
    <property type="protein sequence ID" value="KAG7464420.1"/>
    <property type="molecule type" value="Genomic_DNA"/>
</dbReference>
<accession>A0AAV6PGS1</accession>
<gene>
    <name evidence="4" type="ORF">JOB18_007395</name>
</gene>
<evidence type="ECO:0000256" key="1">
    <source>
        <dbReference type="ARBA" id="ARBA00023180"/>
    </source>
</evidence>
<organism evidence="4 5">
    <name type="scientific">Solea senegalensis</name>
    <name type="common">Senegalese sole</name>
    <dbReference type="NCBI Taxonomy" id="28829"/>
    <lineage>
        <taxon>Eukaryota</taxon>
        <taxon>Metazoa</taxon>
        <taxon>Chordata</taxon>
        <taxon>Craniata</taxon>
        <taxon>Vertebrata</taxon>
        <taxon>Euteleostomi</taxon>
        <taxon>Actinopterygii</taxon>
        <taxon>Neopterygii</taxon>
        <taxon>Teleostei</taxon>
        <taxon>Neoteleostei</taxon>
        <taxon>Acanthomorphata</taxon>
        <taxon>Carangaria</taxon>
        <taxon>Pleuronectiformes</taxon>
        <taxon>Pleuronectoidei</taxon>
        <taxon>Soleidae</taxon>
        <taxon>Solea</taxon>
    </lineage>
</organism>
<proteinExistence type="predicted"/>